<evidence type="ECO:0000256" key="1">
    <source>
        <dbReference type="SAM" id="MobiDB-lite"/>
    </source>
</evidence>
<feature type="region of interest" description="Disordered" evidence="1">
    <location>
        <begin position="1"/>
        <end position="43"/>
    </location>
</feature>
<feature type="compositionally biased region" description="Basic and acidic residues" evidence="1">
    <location>
        <begin position="1"/>
        <end position="12"/>
    </location>
</feature>
<dbReference type="EMBL" id="BAABKO010000002">
    <property type="protein sequence ID" value="GAA4773781.1"/>
    <property type="molecule type" value="Genomic_DNA"/>
</dbReference>
<gene>
    <name evidence="2" type="ORF">GCM10023351_17770</name>
</gene>
<name>A0ABP9A4Y9_9MICO</name>
<evidence type="ECO:0000313" key="2">
    <source>
        <dbReference type="EMBL" id="GAA4773781.1"/>
    </source>
</evidence>
<proteinExistence type="predicted"/>
<comment type="caution">
    <text evidence="2">The sequence shown here is derived from an EMBL/GenBank/DDBJ whole genome shotgun (WGS) entry which is preliminary data.</text>
</comment>
<sequence length="43" mass="4958">MSREQNPDREGEYTDVEQEDGDRAPERRVDEPGAYTDVDAEDD</sequence>
<dbReference type="RefSeq" id="WP_345438195.1">
    <property type="nucleotide sequence ID" value="NZ_BAABKO010000002.1"/>
</dbReference>
<reference evidence="3" key="1">
    <citation type="journal article" date="2019" name="Int. J. Syst. Evol. Microbiol.">
        <title>The Global Catalogue of Microorganisms (GCM) 10K type strain sequencing project: providing services to taxonomists for standard genome sequencing and annotation.</title>
        <authorList>
            <consortium name="The Broad Institute Genomics Platform"/>
            <consortium name="The Broad Institute Genome Sequencing Center for Infectious Disease"/>
            <person name="Wu L."/>
            <person name="Ma J."/>
        </authorList>
    </citation>
    <scope>NUCLEOTIDE SEQUENCE [LARGE SCALE GENOMIC DNA]</scope>
    <source>
        <strain evidence="3">JCM 18537</strain>
    </source>
</reference>
<evidence type="ECO:0000313" key="3">
    <source>
        <dbReference type="Proteomes" id="UP001501645"/>
    </source>
</evidence>
<protein>
    <submittedName>
        <fullName evidence="2">Uncharacterized protein</fullName>
    </submittedName>
</protein>
<accession>A0ABP9A4Y9</accession>
<dbReference type="Proteomes" id="UP001501645">
    <property type="component" value="Unassembled WGS sequence"/>
</dbReference>
<organism evidence="2 3">
    <name type="scientific">Microbacterium gilvum</name>
    <dbReference type="NCBI Taxonomy" id="1336204"/>
    <lineage>
        <taxon>Bacteria</taxon>
        <taxon>Bacillati</taxon>
        <taxon>Actinomycetota</taxon>
        <taxon>Actinomycetes</taxon>
        <taxon>Micrococcales</taxon>
        <taxon>Microbacteriaceae</taxon>
        <taxon>Microbacterium</taxon>
    </lineage>
</organism>
<feature type="compositionally biased region" description="Basic and acidic residues" evidence="1">
    <location>
        <begin position="21"/>
        <end position="31"/>
    </location>
</feature>
<keyword evidence="3" id="KW-1185">Reference proteome</keyword>